<accession>A0A267FC13</accession>
<gene>
    <name evidence="1" type="ORF">BOX15_Mlig002176g1</name>
</gene>
<dbReference type="InterPro" id="IPR036691">
    <property type="entry name" value="Endo/exonu/phosph_ase_sf"/>
</dbReference>
<protein>
    <submittedName>
        <fullName evidence="1">Uncharacterized protein</fullName>
    </submittedName>
</protein>
<dbReference type="EMBL" id="NIVC01001174">
    <property type="protein sequence ID" value="PAA71308.1"/>
    <property type="molecule type" value="Genomic_DNA"/>
</dbReference>
<dbReference type="Gene3D" id="3.60.10.10">
    <property type="entry name" value="Endonuclease/exonuclease/phosphatase"/>
    <property type="match status" value="1"/>
</dbReference>
<reference evidence="1 2" key="1">
    <citation type="submission" date="2017-06" db="EMBL/GenBank/DDBJ databases">
        <title>A platform for efficient transgenesis in Macrostomum lignano, a flatworm model organism for stem cell research.</title>
        <authorList>
            <person name="Berezikov E."/>
        </authorList>
    </citation>
    <scope>NUCLEOTIDE SEQUENCE [LARGE SCALE GENOMIC DNA]</scope>
    <source>
        <strain evidence="1">DV1</strain>
        <tissue evidence="1">Whole organism</tissue>
    </source>
</reference>
<dbReference type="OrthoDB" id="414666at2759"/>
<proteinExistence type="predicted"/>
<sequence>MASSSTVKGQVQVATVNRGIHGCNILPEINKKENQNQHNFAALLKAMQSEDNKVNLLGIGQTHWMGEGMFRINESRDQGTTTEQQNSSDYLVAHCGNSDTAYRGVAIVVRGDELQKSVLNFDFVSSRIIGVDLNCTEGFGTVVQVFAPRQKNVKLEHDTFWKQLKSFLTSKFNAGSQWIIVMGDFDVNDIGFPQSKLSASDVRINKFEKGEKNFILLLSQTTTDTRIPNSKNTGKYLYDRSVQASLELNCTCKNEDDPAVATKFEYELFSDPKIEWPFAASYNNQPAASHVSIYAAVDSGVKRLTASTEILRHMQKLCTQCFDPKALTNGFSASFTEDILKADPTTPENALCIHLCLDAFQCATPQTVGVEFFVLKNAHYTGHLTISRFLQEIKDKFLQALRALDQSHIYWYWGGMLIGKNLKYDNHAVEP</sequence>
<comment type="caution">
    <text evidence="1">The sequence shown here is derived from an EMBL/GenBank/DDBJ whole genome shotgun (WGS) entry which is preliminary data.</text>
</comment>
<organism evidence="1 2">
    <name type="scientific">Macrostomum lignano</name>
    <dbReference type="NCBI Taxonomy" id="282301"/>
    <lineage>
        <taxon>Eukaryota</taxon>
        <taxon>Metazoa</taxon>
        <taxon>Spiralia</taxon>
        <taxon>Lophotrochozoa</taxon>
        <taxon>Platyhelminthes</taxon>
        <taxon>Rhabditophora</taxon>
        <taxon>Macrostomorpha</taxon>
        <taxon>Macrostomida</taxon>
        <taxon>Macrostomidae</taxon>
        <taxon>Macrostomum</taxon>
    </lineage>
</organism>
<dbReference type="Proteomes" id="UP000215902">
    <property type="component" value="Unassembled WGS sequence"/>
</dbReference>
<dbReference type="AlphaFoldDB" id="A0A267FC13"/>
<evidence type="ECO:0000313" key="1">
    <source>
        <dbReference type="EMBL" id="PAA71308.1"/>
    </source>
</evidence>
<evidence type="ECO:0000313" key="2">
    <source>
        <dbReference type="Proteomes" id="UP000215902"/>
    </source>
</evidence>
<keyword evidence="2" id="KW-1185">Reference proteome</keyword>
<name>A0A267FC13_9PLAT</name>